<keyword evidence="3 7" id="KW-1133">Transmembrane helix</keyword>
<dbReference type="InterPro" id="IPR003887">
    <property type="entry name" value="LEM_dom"/>
</dbReference>
<gene>
    <name evidence="9" type="ORF">NTEN_LOCUS9122</name>
</gene>
<dbReference type="Proteomes" id="UP000479000">
    <property type="component" value="Unassembled WGS sequence"/>
</dbReference>
<dbReference type="PANTHER" id="PTHR13428:SF12">
    <property type="entry name" value="INNER NUCLEAR MEMBRANE PROTEIN MAN1"/>
    <property type="match status" value="1"/>
</dbReference>
<feature type="domain" description="LEM" evidence="8">
    <location>
        <begin position="1"/>
        <end position="44"/>
    </location>
</feature>
<dbReference type="GO" id="GO:0005637">
    <property type="term" value="C:nuclear inner membrane"/>
    <property type="evidence" value="ECO:0007669"/>
    <property type="project" value="UniProtKB-SubCell"/>
</dbReference>
<keyword evidence="2 7" id="KW-0812">Transmembrane</keyword>
<evidence type="ECO:0000256" key="6">
    <source>
        <dbReference type="SAM" id="MobiDB-lite"/>
    </source>
</evidence>
<dbReference type="InterPro" id="IPR037264">
    <property type="entry name" value="TFIID_NTD2_sf"/>
</dbReference>
<evidence type="ECO:0000313" key="9">
    <source>
        <dbReference type="EMBL" id="CAB0003606.1"/>
    </source>
</evidence>
<dbReference type="InterPro" id="IPR052277">
    <property type="entry name" value="INM_ESCRT-Associated"/>
</dbReference>
<dbReference type="Pfam" id="PF04494">
    <property type="entry name" value="TFIID_NTD2"/>
    <property type="match status" value="1"/>
</dbReference>
<dbReference type="SMART" id="SM00540">
    <property type="entry name" value="LEM"/>
    <property type="match status" value="1"/>
</dbReference>
<protein>
    <recommendedName>
        <fullName evidence="8">LEM domain-containing protein</fullName>
    </recommendedName>
</protein>
<evidence type="ECO:0000256" key="2">
    <source>
        <dbReference type="ARBA" id="ARBA00022692"/>
    </source>
</evidence>
<dbReference type="PANTHER" id="PTHR13428">
    <property type="entry name" value="INNER NUCLEAR MEMBRANE PROTEIN MAN1 LEM DOMAIN CONTAINING PROTEIN"/>
    <property type="match status" value="1"/>
</dbReference>
<dbReference type="OrthoDB" id="118234at2759"/>
<comment type="subcellular location">
    <subcellularLocation>
        <location evidence="1">Nucleus inner membrane</location>
        <topology evidence="1">Multi-pass membrane protein</topology>
    </subcellularLocation>
</comment>
<dbReference type="SUPFAM" id="SSF63451">
    <property type="entry name" value="LEM domain"/>
    <property type="match status" value="1"/>
</dbReference>
<dbReference type="Gene3D" id="1.25.40.500">
    <property type="entry name" value="TFIID subunit TAF5, NTD2 domain"/>
    <property type="match status" value="1"/>
</dbReference>
<dbReference type="GO" id="GO:0030514">
    <property type="term" value="P:negative regulation of BMP signaling pathway"/>
    <property type="evidence" value="ECO:0007669"/>
    <property type="project" value="TreeGrafter"/>
</dbReference>
<evidence type="ECO:0000313" key="10">
    <source>
        <dbReference type="Proteomes" id="UP000479000"/>
    </source>
</evidence>
<dbReference type="SUPFAM" id="SSF54928">
    <property type="entry name" value="RNA-binding domain, RBD"/>
    <property type="match status" value="1"/>
</dbReference>
<evidence type="ECO:0000256" key="5">
    <source>
        <dbReference type="ARBA" id="ARBA00023242"/>
    </source>
</evidence>
<feature type="compositionally biased region" description="Polar residues" evidence="6">
    <location>
        <begin position="162"/>
        <end position="176"/>
    </location>
</feature>
<dbReference type="InterPro" id="IPR012677">
    <property type="entry name" value="Nucleotide-bd_a/b_plait_sf"/>
</dbReference>
<evidence type="ECO:0000259" key="8">
    <source>
        <dbReference type="PROSITE" id="PS50954"/>
    </source>
</evidence>
<evidence type="ECO:0000256" key="7">
    <source>
        <dbReference type="SAM" id="Phobius"/>
    </source>
</evidence>
<feature type="region of interest" description="Disordered" evidence="6">
    <location>
        <begin position="43"/>
        <end position="176"/>
    </location>
</feature>
<evidence type="ECO:0000256" key="3">
    <source>
        <dbReference type="ARBA" id="ARBA00022989"/>
    </source>
</evidence>
<proteinExistence type="predicted"/>
<dbReference type="PROSITE" id="PS50954">
    <property type="entry name" value="LEM"/>
    <property type="match status" value="1"/>
</dbReference>
<dbReference type="Gene3D" id="1.10.720.40">
    <property type="match status" value="1"/>
</dbReference>
<feature type="transmembrane region" description="Helical" evidence="7">
    <location>
        <begin position="254"/>
        <end position="282"/>
    </location>
</feature>
<dbReference type="InterPro" id="IPR041885">
    <property type="entry name" value="MAN1_winged_helix_dom"/>
</dbReference>
<feature type="region of interest" description="Disordered" evidence="6">
    <location>
        <begin position="211"/>
        <end position="249"/>
    </location>
</feature>
<evidence type="ECO:0000256" key="1">
    <source>
        <dbReference type="ARBA" id="ARBA00004473"/>
    </source>
</evidence>
<evidence type="ECO:0000256" key="4">
    <source>
        <dbReference type="ARBA" id="ARBA00023136"/>
    </source>
</evidence>
<dbReference type="AlphaFoldDB" id="A0A6H5GKQ3"/>
<dbReference type="Gene3D" id="1.10.10.1180">
    <property type="entry name" value="MAN1, winged-helix domain"/>
    <property type="match status" value="1"/>
</dbReference>
<dbReference type="InterPro" id="IPR035979">
    <property type="entry name" value="RBD_domain_sf"/>
</dbReference>
<feature type="transmembrane region" description="Helical" evidence="7">
    <location>
        <begin position="420"/>
        <end position="442"/>
    </location>
</feature>
<dbReference type="Gene3D" id="3.30.70.330">
    <property type="match status" value="1"/>
</dbReference>
<dbReference type="CDD" id="cd12934">
    <property type="entry name" value="LEM"/>
    <property type="match status" value="1"/>
</dbReference>
<keyword evidence="5" id="KW-0539">Nucleus</keyword>
<keyword evidence="4 7" id="KW-0472">Membrane</keyword>
<accession>A0A6H5GKQ3</accession>
<dbReference type="InterPro" id="IPR007582">
    <property type="entry name" value="TFIID_NTD2"/>
</dbReference>
<dbReference type="GO" id="GO:0031490">
    <property type="term" value="F:chromatin DNA binding"/>
    <property type="evidence" value="ECO:0007669"/>
    <property type="project" value="TreeGrafter"/>
</dbReference>
<dbReference type="GO" id="GO:0006998">
    <property type="term" value="P:nuclear envelope organization"/>
    <property type="evidence" value="ECO:0007669"/>
    <property type="project" value="TreeGrafter"/>
</dbReference>
<dbReference type="SUPFAM" id="SSF160897">
    <property type="entry name" value="Taf5 N-terminal domain-like"/>
    <property type="match status" value="1"/>
</dbReference>
<name>A0A6H5GKQ3_9HEMI</name>
<dbReference type="InterPro" id="IPR011015">
    <property type="entry name" value="LEM/LEM-like_dom_sf"/>
</dbReference>
<dbReference type="Pfam" id="PF03020">
    <property type="entry name" value="LEM"/>
    <property type="match status" value="1"/>
</dbReference>
<feature type="compositionally biased region" description="Polar residues" evidence="6">
    <location>
        <begin position="113"/>
        <end position="147"/>
    </location>
</feature>
<reference evidence="9 10" key="1">
    <citation type="submission" date="2020-02" db="EMBL/GenBank/DDBJ databases">
        <authorList>
            <person name="Ferguson B K."/>
        </authorList>
    </citation>
    <scope>NUCLEOTIDE SEQUENCE [LARGE SCALE GENOMIC DNA]</scope>
</reference>
<organism evidence="9 10">
    <name type="scientific">Nesidiocoris tenuis</name>
    <dbReference type="NCBI Taxonomy" id="355587"/>
    <lineage>
        <taxon>Eukaryota</taxon>
        <taxon>Metazoa</taxon>
        <taxon>Ecdysozoa</taxon>
        <taxon>Arthropoda</taxon>
        <taxon>Hexapoda</taxon>
        <taxon>Insecta</taxon>
        <taxon>Pterygota</taxon>
        <taxon>Neoptera</taxon>
        <taxon>Paraneoptera</taxon>
        <taxon>Hemiptera</taxon>
        <taxon>Heteroptera</taxon>
        <taxon>Panheteroptera</taxon>
        <taxon>Cimicomorpha</taxon>
        <taxon>Miridae</taxon>
        <taxon>Dicyphina</taxon>
        <taxon>Nesidiocoris</taxon>
    </lineage>
</organism>
<keyword evidence="10" id="KW-1185">Reference proteome</keyword>
<sequence length="830" mass="92847">MDLDNLSDAQIRNKFIEFGQPVGPVTPTTRKYMIRRLKTLIASGARPVPSTSGEESDGGRLTPRSKRKTFAAPEKAPRRRSSGRTIEPIASSTIIEPQYGRRSTRSSDRDDSPPSQWSKYTPANAQRIGTSTFATSLNSSPTSNGSPIPSPERFGSYRPFSSPESSPTLPTDNSYDTEYRRRISAIRARELAPPGLNSKVLDLKESDDEDAVPMPNFFSNHSSRPPAGSRPLTSKDPKVGNRPKKSSSTTEGRWFFQIDSAISAVLLLLLLLFFAAIGVVYLNKAASGGSLAPSRAVDYAVCGDTLNDVPDVNCVPFEDLTYVELMMAAVLDELAARAAAADCSSTTVRLSDVEMLNAVVRHDKTLSYYVVEKNLNNLKIAFEANPKLKVNRTKEGVVLTDVEPTLSCRLSAYLTRAADWTIKGCLATLTALALYVGVRWWLGRAARHREDVYLMAGNIVDVVSARVSATGDAFTPIELVRDELIPLRDRQRCRRVWEDAVRLLDSDTRLRKEIQEVHGEEFLGWRWLSSNLTANKKKVWQGQAFDTLEGNLNSHVDSPSNCLKIRHMFEPGREEGDDWVTTVVDAILEKCGEAKVLHIYVQRQSAEGLVYMKCATPEDAGIAYRAMHGSWFASNLITVNTRPQGFKEDEAEMVRVIEMATVLPNAASAETAIFDLKEATHQFSTFTTWVRDMKPGPLSEELTGSLMPILCHMYLNCLPVNNRQESSTNFLRWFVDYPGFFEEEWMPFFKQLLLIDDLEEVNSLPLVKSFREVRLELRLSIDGIVTLRKCLVENNLYLIVQLRAIKPLDCGTWTELSPFGLWLATRKMCQ</sequence>
<dbReference type="EMBL" id="CADCXU010013534">
    <property type="protein sequence ID" value="CAB0003606.1"/>
    <property type="molecule type" value="Genomic_DNA"/>
</dbReference>